<feature type="transmembrane region" description="Helical" evidence="7">
    <location>
        <begin position="150"/>
        <end position="168"/>
    </location>
</feature>
<keyword evidence="5 7" id="KW-1133">Transmembrane helix</keyword>
<comment type="subcellular location">
    <subcellularLocation>
        <location evidence="1">Membrane</location>
        <topology evidence="1">Multi-pass membrane protein</topology>
    </subcellularLocation>
</comment>
<keyword evidence="4 7" id="KW-0812">Transmembrane</keyword>
<protein>
    <submittedName>
        <fullName evidence="8">Uncharacterized protein</fullName>
    </submittedName>
</protein>
<feature type="transmembrane region" description="Helical" evidence="7">
    <location>
        <begin position="381"/>
        <end position="399"/>
    </location>
</feature>
<sequence length="685" mass="74745">MESVGVGDLPCEGISTELAFEGEPVGAWTEQITVRSVVVSVLLGAVLSSVGMNLVFMSGIVPALNIPAAMLGLFLLKTWTHMLRSFDVLHLPFTRQENVVVQTCVTACASMVSSGGFGSFMLSTCPRASGQTQTGVDDINASAPSLGKLIVFYFLISFVGLFAIVPMAKTMIIRHRLTYATGTATAHLINSMHTPQGSYQVRKQVYVMLKSLVGCLCWDTFQWFYTGGPNCGLASIPTFGLKAYEKGFFFNFSATYIGVGMICPTLINISMLVGSIISSVFLFPYLEFKKGVWYNASYNENSIMGTYGYKVLISIAMMLGDGLFQLLMIPFKTMRNLRRKERQMLAATTHAFMIVDATKHPTLSFDDRRRTHIFLKDNIPFSYAIIGYTILAIVSTIAIPHMYSQIKYQHMIVAYICTPVLAFCNAHGTGITDLNLYTQYAKIVILSFGFWITAAKGGVIGSLVICVVMTSTIATAGNFMQDLKTGYLTLTSPRSMFIAQGIGTAIGCIINPIIFWVFFKSYLNGSTESYLVPFAKVHRIIAMVGAGGFTALPKYSIALSIPFFLTAIAMAAIKEIAIHKNWCIQHYIPSVVAMSVAFLIPGTVSIDMCVGSLILLAWNHINIENAQLLAPVLASGLICGEGIFAIPFSLLGTYNVTPPMCIRFLDSDVNAKVDALLAKQASRRS</sequence>
<evidence type="ECO:0000256" key="1">
    <source>
        <dbReference type="ARBA" id="ARBA00004141"/>
    </source>
</evidence>
<evidence type="ECO:0000256" key="4">
    <source>
        <dbReference type="ARBA" id="ARBA00022692"/>
    </source>
</evidence>
<feature type="transmembrane region" description="Helical" evidence="7">
    <location>
        <begin position="459"/>
        <end position="477"/>
    </location>
</feature>
<feature type="transmembrane region" description="Helical" evidence="7">
    <location>
        <begin position="266"/>
        <end position="286"/>
    </location>
</feature>
<gene>
    <name evidence="8" type="ORF">U9M48_025923</name>
</gene>
<dbReference type="InterPro" id="IPR045035">
    <property type="entry name" value="YSL-like"/>
</dbReference>
<feature type="transmembrane region" description="Helical" evidence="7">
    <location>
        <begin position="630"/>
        <end position="654"/>
    </location>
</feature>
<evidence type="ECO:0000256" key="7">
    <source>
        <dbReference type="SAM" id="Phobius"/>
    </source>
</evidence>
<dbReference type="PANTHER" id="PTHR31645">
    <property type="entry name" value="OLIGOPEPTIDE TRANSPORTER YGL114W-RELATED"/>
    <property type="match status" value="1"/>
</dbReference>
<evidence type="ECO:0000256" key="6">
    <source>
        <dbReference type="ARBA" id="ARBA00023136"/>
    </source>
</evidence>
<comment type="similarity">
    <text evidence="2">Belongs to the YSL (TC 2.A.67.2) family.</text>
</comment>
<evidence type="ECO:0000313" key="8">
    <source>
        <dbReference type="EMBL" id="WVZ78171.1"/>
    </source>
</evidence>
<keyword evidence="3" id="KW-0813">Transport</keyword>
<reference evidence="8 9" key="1">
    <citation type="submission" date="2024-02" db="EMBL/GenBank/DDBJ databases">
        <title>High-quality chromosome-scale genome assembly of Pensacola bahiagrass (Paspalum notatum Flugge var. saurae).</title>
        <authorList>
            <person name="Vega J.M."/>
            <person name="Podio M."/>
            <person name="Orjuela J."/>
            <person name="Siena L.A."/>
            <person name="Pessino S.C."/>
            <person name="Combes M.C."/>
            <person name="Mariac C."/>
            <person name="Albertini E."/>
            <person name="Pupilli F."/>
            <person name="Ortiz J.P.A."/>
            <person name="Leblanc O."/>
        </authorList>
    </citation>
    <scope>NUCLEOTIDE SEQUENCE [LARGE SCALE GENOMIC DNA]</scope>
    <source>
        <strain evidence="8">R1</strain>
        <tissue evidence="8">Leaf</tissue>
    </source>
</reference>
<dbReference type="EMBL" id="CP144749">
    <property type="protein sequence ID" value="WVZ78171.1"/>
    <property type="molecule type" value="Genomic_DNA"/>
</dbReference>
<dbReference type="NCBIfam" id="TIGR00728">
    <property type="entry name" value="OPT_sfam"/>
    <property type="match status" value="1"/>
</dbReference>
<evidence type="ECO:0000256" key="3">
    <source>
        <dbReference type="ARBA" id="ARBA00022448"/>
    </source>
</evidence>
<proteinExistence type="inferred from homology"/>
<evidence type="ECO:0000256" key="2">
    <source>
        <dbReference type="ARBA" id="ARBA00010276"/>
    </source>
</evidence>
<keyword evidence="9" id="KW-1185">Reference proteome</keyword>
<accession>A0AAQ3WYH2</accession>
<keyword evidence="6 7" id="KW-0472">Membrane</keyword>
<feature type="transmembrane region" description="Helical" evidence="7">
    <location>
        <begin position="594"/>
        <end position="618"/>
    </location>
</feature>
<feature type="transmembrane region" description="Helical" evidence="7">
    <location>
        <begin position="497"/>
        <end position="518"/>
    </location>
</feature>
<name>A0AAQ3WYH2_PASNO</name>
<evidence type="ECO:0000313" key="9">
    <source>
        <dbReference type="Proteomes" id="UP001341281"/>
    </source>
</evidence>
<dbReference type="InterPro" id="IPR004813">
    <property type="entry name" value="OPT"/>
</dbReference>
<dbReference type="AlphaFoldDB" id="A0AAQ3WYH2"/>
<feature type="transmembrane region" description="Helical" evidence="7">
    <location>
        <begin position="306"/>
        <end position="331"/>
    </location>
</feature>
<dbReference type="PANTHER" id="PTHR31645:SF14">
    <property type="entry name" value="METAL-NICOTIANAMINE TRANSPORTER YSL18-RELATED"/>
    <property type="match status" value="1"/>
</dbReference>
<dbReference type="GO" id="GO:0016020">
    <property type="term" value="C:membrane"/>
    <property type="evidence" value="ECO:0007669"/>
    <property type="project" value="UniProtKB-SubCell"/>
</dbReference>
<feature type="transmembrane region" description="Helical" evidence="7">
    <location>
        <begin position="63"/>
        <end position="82"/>
    </location>
</feature>
<feature type="transmembrane region" description="Helical" evidence="7">
    <location>
        <begin position="555"/>
        <end position="573"/>
    </location>
</feature>
<dbReference type="Pfam" id="PF03169">
    <property type="entry name" value="OPT"/>
    <property type="match status" value="1"/>
</dbReference>
<organism evidence="8 9">
    <name type="scientific">Paspalum notatum var. saurae</name>
    <dbReference type="NCBI Taxonomy" id="547442"/>
    <lineage>
        <taxon>Eukaryota</taxon>
        <taxon>Viridiplantae</taxon>
        <taxon>Streptophyta</taxon>
        <taxon>Embryophyta</taxon>
        <taxon>Tracheophyta</taxon>
        <taxon>Spermatophyta</taxon>
        <taxon>Magnoliopsida</taxon>
        <taxon>Liliopsida</taxon>
        <taxon>Poales</taxon>
        <taxon>Poaceae</taxon>
        <taxon>PACMAD clade</taxon>
        <taxon>Panicoideae</taxon>
        <taxon>Andropogonodae</taxon>
        <taxon>Paspaleae</taxon>
        <taxon>Paspalinae</taxon>
        <taxon>Paspalum</taxon>
    </lineage>
</organism>
<feature type="transmembrane region" description="Helical" evidence="7">
    <location>
        <begin position="411"/>
        <end position="428"/>
    </location>
</feature>
<feature type="transmembrane region" description="Helical" evidence="7">
    <location>
        <begin position="530"/>
        <end position="549"/>
    </location>
</feature>
<dbReference type="Proteomes" id="UP001341281">
    <property type="component" value="Chromosome 05"/>
</dbReference>
<evidence type="ECO:0000256" key="5">
    <source>
        <dbReference type="ARBA" id="ARBA00022989"/>
    </source>
</evidence>
<dbReference type="GO" id="GO:0035673">
    <property type="term" value="F:oligopeptide transmembrane transporter activity"/>
    <property type="evidence" value="ECO:0007669"/>
    <property type="project" value="InterPro"/>
</dbReference>